<feature type="chain" id="PRO_5026156513" description="DUF4595 domain-containing protein" evidence="1">
    <location>
        <begin position="22"/>
        <end position="254"/>
    </location>
</feature>
<dbReference type="AlphaFoldDB" id="A0A6G7IYG0"/>
<dbReference type="Proteomes" id="UP000502928">
    <property type="component" value="Chromosome"/>
</dbReference>
<feature type="signal peptide" evidence="1">
    <location>
        <begin position="1"/>
        <end position="21"/>
    </location>
</feature>
<dbReference type="EMBL" id="CP049616">
    <property type="protein sequence ID" value="QII43643.1"/>
    <property type="molecule type" value="Genomic_DNA"/>
</dbReference>
<organism evidence="2 3">
    <name type="scientific">Flagellimonas oceani</name>
    <dbReference type="NCBI Taxonomy" id="2698672"/>
    <lineage>
        <taxon>Bacteria</taxon>
        <taxon>Pseudomonadati</taxon>
        <taxon>Bacteroidota</taxon>
        <taxon>Flavobacteriia</taxon>
        <taxon>Flavobacteriales</taxon>
        <taxon>Flavobacteriaceae</taxon>
        <taxon>Flagellimonas</taxon>
    </lineage>
</organism>
<keyword evidence="1" id="KW-0732">Signal</keyword>
<evidence type="ECO:0000256" key="1">
    <source>
        <dbReference type="SAM" id="SignalP"/>
    </source>
</evidence>
<protein>
    <recommendedName>
        <fullName evidence="4">DUF4595 domain-containing protein</fullName>
    </recommendedName>
</protein>
<dbReference type="RefSeq" id="WP_166247312.1">
    <property type="nucleotide sequence ID" value="NZ_CP049616.1"/>
</dbReference>
<sequence length="254" mass="28485">MKNFKLPLICAIVSLSNVACSEESVTDEFENANGNVAEKLIRSVSYISPEKPEDNRTVGFSYNNDGSLNTVSDGTDTSIFLYENSELKTITGSNDNLDTEELYQSPYDAFDIGQVVSYDDKGNPEVIEFFEEEWNEEFGDYIAKVYTANLEYDDAPNPFYYTMKSGGLIDMLDNVQLNFSMTPQSSEIVQARLLFPLNNLSQIVYKNEEGETVYSINANFDYDEDNYPTSADITAVSVMDSDQGVVSLAFTYLD</sequence>
<reference evidence="2 3" key="1">
    <citation type="submission" date="2020-02" db="EMBL/GenBank/DDBJ databases">
        <title>Complete genome of Muricauda sp. 501str8.</title>
        <authorList>
            <person name="Dong B."/>
            <person name="Zhu S."/>
            <person name="Yang J."/>
            <person name="Chen J."/>
        </authorList>
    </citation>
    <scope>NUCLEOTIDE SEQUENCE [LARGE SCALE GENOMIC DNA]</scope>
    <source>
        <strain evidence="2 3">501str8</strain>
    </source>
</reference>
<dbReference type="KEGG" id="mut:GVT53_02760"/>
<keyword evidence="3" id="KW-1185">Reference proteome</keyword>
<evidence type="ECO:0000313" key="2">
    <source>
        <dbReference type="EMBL" id="QII43643.1"/>
    </source>
</evidence>
<proteinExistence type="predicted"/>
<gene>
    <name evidence="2" type="ORF">GVT53_02760</name>
</gene>
<evidence type="ECO:0008006" key="4">
    <source>
        <dbReference type="Google" id="ProtNLM"/>
    </source>
</evidence>
<accession>A0A6G7IYG0</accession>
<name>A0A6G7IYG0_9FLAO</name>
<evidence type="ECO:0000313" key="3">
    <source>
        <dbReference type="Proteomes" id="UP000502928"/>
    </source>
</evidence>